<reference evidence="1 2" key="1">
    <citation type="submission" date="2016-07" db="EMBL/GenBank/DDBJ databases">
        <title>Pervasive Adenine N6-methylation of Active Genes in Fungi.</title>
        <authorList>
            <consortium name="DOE Joint Genome Institute"/>
            <person name="Mondo S.J."/>
            <person name="Dannebaum R.O."/>
            <person name="Kuo R.C."/>
            <person name="Labutti K."/>
            <person name="Haridas S."/>
            <person name="Kuo A."/>
            <person name="Salamov A."/>
            <person name="Ahrendt S.R."/>
            <person name="Lipzen A."/>
            <person name="Sullivan W."/>
            <person name="Andreopoulos W.B."/>
            <person name="Clum A."/>
            <person name="Lindquist E."/>
            <person name="Daum C."/>
            <person name="Ramamoorthy G.K."/>
            <person name="Gryganskyi A."/>
            <person name="Culley D."/>
            <person name="Magnuson J.K."/>
            <person name="James T.Y."/>
            <person name="O'Malley M.A."/>
            <person name="Stajich J.E."/>
            <person name="Spatafora J.W."/>
            <person name="Visel A."/>
            <person name="Grigoriev I.V."/>
        </authorList>
    </citation>
    <scope>NUCLEOTIDE SEQUENCE [LARGE SCALE GENOMIC DNA]</scope>
    <source>
        <strain evidence="1 2">CBS 129021</strain>
    </source>
</reference>
<comment type="caution">
    <text evidence="1">The sequence shown here is derived from an EMBL/GenBank/DDBJ whole genome shotgun (WGS) entry which is preliminary data.</text>
</comment>
<dbReference type="InParanoid" id="A0A1Y2DCB0"/>
<proteinExistence type="predicted"/>
<organism evidence="1 2">
    <name type="scientific">Pseudomassariella vexata</name>
    <dbReference type="NCBI Taxonomy" id="1141098"/>
    <lineage>
        <taxon>Eukaryota</taxon>
        <taxon>Fungi</taxon>
        <taxon>Dikarya</taxon>
        <taxon>Ascomycota</taxon>
        <taxon>Pezizomycotina</taxon>
        <taxon>Sordariomycetes</taxon>
        <taxon>Xylariomycetidae</taxon>
        <taxon>Amphisphaeriales</taxon>
        <taxon>Pseudomassariaceae</taxon>
        <taxon>Pseudomassariella</taxon>
    </lineage>
</organism>
<accession>A0A1Y2DCB0</accession>
<protein>
    <submittedName>
        <fullName evidence="1">Uncharacterized protein</fullName>
    </submittedName>
</protein>
<dbReference type="RefSeq" id="XP_040710366.1">
    <property type="nucleotide sequence ID" value="XM_040864512.1"/>
</dbReference>
<evidence type="ECO:0000313" key="1">
    <source>
        <dbReference type="EMBL" id="ORY56899.1"/>
    </source>
</evidence>
<sequence length="294" mass="32234">MAPIKTSTTTRGPAVRNDWQDGDIAFLRPISEFTQSEYDEHIKIGNLHLGAAGHPVVILRRPRNSKYAVVTTVSAYASDASNGYLAPWKQNKHQNRCSKYDFRSFVGSERSDPERPYLKLEGDKLMPKEKTSWVCLQSIHLVRLTTLKTFTRPKSHLRMAEKSLRDLRADIIMRNRNIKTILNDPRLVKLNPPVNTGAGASSAKAVNTDALNNKPMAASTYARFPAIPSKTAPAAQLITTVVATPESGRGNFTATHFPSLSAATLVKRTGVKSRSCKLTAAAVSHTPQQMAAAA</sequence>
<name>A0A1Y2DCB0_9PEZI</name>
<dbReference type="Proteomes" id="UP000193689">
    <property type="component" value="Unassembled WGS sequence"/>
</dbReference>
<dbReference type="OrthoDB" id="5243557at2759"/>
<gene>
    <name evidence="1" type="ORF">BCR38DRAFT_490346</name>
</gene>
<evidence type="ECO:0000313" key="2">
    <source>
        <dbReference type="Proteomes" id="UP000193689"/>
    </source>
</evidence>
<dbReference type="EMBL" id="MCFJ01000021">
    <property type="protein sequence ID" value="ORY56899.1"/>
    <property type="molecule type" value="Genomic_DNA"/>
</dbReference>
<dbReference type="GeneID" id="63780724"/>
<dbReference type="AlphaFoldDB" id="A0A1Y2DCB0"/>
<keyword evidence="2" id="KW-1185">Reference proteome</keyword>